<evidence type="ECO:0000256" key="2">
    <source>
        <dbReference type="ARBA" id="ARBA00022553"/>
    </source>
</evidence>
<keyword evidence="1" id="KW-0596">Phosphopantetheine</keyword>
<dbReference type="eggNOG" id="KOG1178">
    <property type="taxonomic scope" value="Eukaryota"/>
</dbReference>
<keyword evidence="5" id="KW-1185">Reference proteome</keyword>
<proteinExistence type="predicted"/>
<dbReference type="EMBL" id="JH687552">
    <property type="protein sequence ID" value="EIN04867.1"/>
    <property type="molecule type" value="Genomic_DNA"/>
</dbReference>
<dbReference type="InterPro" id="IPR036291">
    <property type="entry name" value="NAD(P)-bd_dom_sf"/>
</dbReference>
<dbReference type="InterPro" id="IPR013120">
    <property type="entry name" value="FAR_NAD-bd"/>
</dbReference>
<dbReference type="InterPro" id="IPR036736">
    <property type="entry name" value="ACP-like_sf"/>
</dbReference>
<reference evidence="5" key="1">
    <citation type="journal article" date="2012" name="Science">
        <title>The Paleozoic origin of enzymatic lignin decomposition reconstructed from 31 fungal genomes.</title>
        <authorList>
            <person name="Floudas D."/>
            <person name="Binder M."/>
            <person name="Riley R."/>
            <person name="Barry K."/>
            <person name="Blanchette R.A."/>
            <person name="Henrissat B."/>
            <person name="Martinez A.T."/>
            <person name="Otillar R."/>
            <person name="Spatafora J.W."/>
            <person name="Yadav J.S."/>
            <person name="Aerts A."/>
            <person name="Benoit I."/>
            <person name="Boyd A."/>
            <person name="Carlson A."/>
            <person name="Copeland A."/>
            <person name="Coutinho P.M."/>
            <person name="de Vries R.P."/>
            <person name="Ferreira P."/>
            <person name="Findley K."/>
            <person name="Foster B."/>
            <person name="Gaskell J."/>
            <person name="Glotzer D."/>
            <person name="Gorecki P."/>
            <person name="Heitman J."/>
            <person name="Hesse C."/>
            <person name="Hori C."/>
            <person name="Igarashi K."/>
            <person name="Jurgens J.A."/>
            <person name="Kallen N."/>
            <person name="Kersten P."/>
            <person name="Kohler A."/>
            <person name="Kuees U."/>
            <person name="Kumar T.K.A."/>
            <person name="Kuo A."/>
            <person name="LaButti K."/>
            <person name="Larrondo L.F."/>
            <person name="Lindquist E."/>
            <person name="Ling A."/>
            <person name="Lombard V."/>
            <person name="Lucas S."/>
            <person name="Lundell T."/>
            <person name="Martin R."/>
            <person name="McLaughlin D.J."/>
            <person name="Morgenstern I."/>
            <person name="Morin E."/>
            <person name="Murat C."/>
            <person name="Nagy L.G."/>
            <person name="Nolan M."/>
            <person name="Ohm R.A."/>
            <person name="Patyshakuliyeva A."/>
            <person name="Rokas A."/>
            <person name="Ruiz-Duenas F.J."/>
            <person name="Sabat G."/>
            <person name="Salamov A."/>
            <person name="Samejima M."/>
            <person name="Schmutz J."/>
            <person name="Slot J.C."/>
            <person name="St John F."/>
            <person name="Stenlid J."/>
            <person name="Sun H."/>
            <person name="Sun S."/>
            <person name="Syed K."/>
            <person name="Tsang A."/>
            <person name="Wiebenga A."/>
            <person name="Young D."/>
            <person name="Pisabarro A."/>
            <person name="Eastwood D.C."/>
            <person name="Martin F."/>
            <person name="Cullen D."/>
            <person name="Grigoriev I.V."/>
            <person name="Hibbett D.S."/>
        </authorList>
    </citation>
    <scope>NUCLEOTIDE SEQUENCE [LARGE SCALE GENOMIC DNA]</scope>
    <source>
        <strain evidence="5">HHB-11173 SS5</strain>
    </source>
</reference>
<dbReference type="InterPro" id="IPR051414">
    <property type="entry name" value="Adenylate-forming_Reductase"/>
</dbReference>
<dbReference type="SMART" id="SM00823">
    <property type="entry name" value="PKS_PP"/>
    <property type="match status" value="1"/>
</dbReference>
<feature type="domain" description="Polyketide synthase-like phosphopantetheine-binding" evidence="3">
    <location>
        <begin position="581"/>
        <end position="657"/>
    </location>
</feature>
<dbReference type="InterPro" id="IPR000873">
    <property type="entry name" value="AMP-dep_synth/lig_dom"/>
</dbReference>
<sequence length="1052" mass="114969">MTNDFRAIPFSPPPATQGLSSATFSVPPLDGTLTILQCYDWHASKSSKHPLFVYAEEDRTTKTLYWPDVVRASHRAGRIIRDHVDSKSKKPVIAILAGADMITYFTCCLGIMRAGCTVFPISPRNSPLALAHLLSTAGVDHVLLGFESAFSQLATAATSLMPPDSVPSTSIIPNFEDLYLSSDPCDPLPDPNVGPDDPVYILHSSGSTAFPKVITCTHFFMIKVAGIPAWGEIDFAGLTLGCHSVAMFHGMGLTILLWAPACGFVISTFPPRSPAILPTPDHVIQGAMHTKSDIVLSVPSFIEAWLKSPSYVEYLAGIKGVLYGAGPLNKAVGDALTEKGVAIYTLYGSTETTVVNVILPRDRPGLDWQYFRFSKHVKPHLVENGFGQVEMVLVGNPLSVPVKTNTKVDGVDAYDTGDLLERHPTKPDLWKVFGRADDQIMHSTGEKTNPGPLETILNQDPYVAGAVMFGRERFHAGVIVEPIPQEKFDPSDEAKLADFRNKIWPSVERMNRFAPQHSRIFKEMILVASPKKPFIYSAKATARRQGVLAEYEDEIDLAYAALEESTQLEIQAPASWSDDAAELFLRSLVKNMLKREISDEDDLFEHGCDSLQATWIRNTLLRALRQTTSLDTRSVSSSLVYQHPSIRALTSFVVTFARGAPSAISDARIVLDAMTRLVDTHSRDLPESVPARLCASGSDVVVVTGTTGNLGAEILLTLLDDPSVARVFAFNRNGTGHKSLLERQESVIQTHGIDPGLARSPKLTLLTVDWNRADFGLDSETLTEIRSSVTHVIQNAWNVHFGAALPSFEANVRGLRNLIDLSLSSGARLCFVSSIGVVSGEGVTEPIQETYVGASVALSNGYTQSKWVGERLLQVASEKSGLHAVTIRVGQLSGAKNGAWKTTEWLPALVKSSQQLGFMPSMQQNLAWLPVDIAARCIAAMRKASPGVLHLAHPHPIPASSVFRAFADSLRLDMVPYDEWLGKLQGATDPSTTPALMLLDFFKGGWKEPRLSMERACEECDFLSDATRIRDLGPEEAMKWIAFWKRVGFLSS</sequence>
<dbReference type="InterPro" id="IPR020806">
    <property type="entry name" value="PKS_PP-bd"/>
</dbReference>
<dbReference type="InterPro" id="IPR042099">
    <property type="entry name" value="ANL_N_sf"/>
</dbReference>
<dbReference type="SUPFAM" id="SSF51735">
    <property type="entry name" value="NAD(P)-binding Rossmann-fold domains"/>
    <property type="match status" value="1"/>
</dbReference>
<dbReference type="Pfam" id="PF07993">
    <property type="entry name" value="NAD_binding_4"/>
    <property type="match status" value="1"/>
</dbReference>
<dbReference type="SUPFAM" id="SSF47336">
    <property type="entry name" value="ACP-like"/>
    <property type="match status" value="1"/>
</dbReference>
<keyword evidence="2" id="KW-0597">Phosphoprotein</keyword>
<organism evidence="4 5">
    <name type="scientific">Punctularia strigosozonata (strain HHB-11173)</name>
    <name type="common">White-rot fungus</name>
    <dbReference type="NCBI Taxonomy" id="741275"/>
    <lineage>
        <taxon>Eukaryota</taxon>
        <taxon>Fungi</taxon>
        <taxon>Dikarya</taxon>
        <taxon>Basidiomycota</taxon>
        <taxon>Agaricomycotina</taxon>
        <taxon>Agaricomycetes</taxon>
        <taxon>Corticiales</taxon>
        <taxon>Punctulariaceae</taxon>
        <taxon>Punctularia</taxon>
    </lineage>
</organism>
<evidence type="ECO:0000256" key="1">
    <source>
        <dbReference type="ARBA" id="ARBA00022450"/>
    </source>
</evidence>
<dbReference type="KEGG" id="psq:PUNSTDRAFT_146183"/>
<dbReference type="Proteomes" id="UP000054196">
    <property type="component" value="Unassembled WGS sequence"/>
</dbReference>
<protein>
    <submittedName>
        <fullName evidence="4">Acetyl-CoA synthetase-like protein</fullName>
    </submittedName>
</protein>
<evidence type="ECO:0000259" key="3">
    <source>
        <dbReference type="SMART" id="SM00823"/>
    </source>
</evidence>
<gene>
    <name evidence="4" type="ORF">PUNSTDRAFT_146183</name>
</gene>
<dbReference type="Gene3D" id="1.10.1200.10">
    <property type="entry name" value="ACP-like"/>
    <property type="match status" value="1"/>
</dbReference>
<dbReference type="Pfam" id="PF23562">
    <property type="entry name" value="AMP-binding_C_3"/>
    <property type="match status" value="1"/>
</dbReference>
<dbReference type="Gene3D" id="3.40.50.720">
    <property type="entry name" value="NAD(P)-binding Rossmann-like Domain"/>
    <property type="match status" value="1"/>
</dbReference>
<name>R7S4W8_PUNST</name>
<evidence type="ECO:0000313" key="4">
    <source>
        <dbReference type="EMBL" id="EIN04867.1"/>
    </source>
</evidence>
<dbReference type="GeneID" id="18881592"/>
<dbReference type="AlphaFoldDB" id="R7S4W8"/>
<dbReference type="Pfam" id="PF00550">
    <property type="entry name" value="PP-binding"/>
    <property type="match status" value="1"/>
</dbReference>
<dbReference type="OrthoDB" id="429813at2759"/>
<dbReference type="GO" id="GO:0031177">
    <property type="term" value="F:phosphopantetheine binding"/>
    <property type="evidence" value="ECO:0007669"/>
    <property type="project" value="InterPro"/>
</dbReference>
<evidence type="ECO:0000313" key="5">
    <source>
        <dbReference type="Proteomes" id="UP000054196"/>
    </source>
</evidence>
<accession>R7S4W8</accession>
<dbReference type="SUPFAM" id="SSF56801">
    <property type="entry name" value="Acetyl-CoA synthetase-like"/>
    <property type="match status" value="1"/>
</dbReference>
<dbReference type="OMA" id="KPMTAEL"/>
<dbReference type="PANTHER" id="PTHR43439:SF2">
    <property type="entry name" value="ENZYME, PUTATIVE (JCVI)-RELATED"/>
    <property type="match status" value="1"/>
</dbReference>
<dbReference type="Pfam" id="PF00501">
    <property type="entry name" value="AMP-binding"/>
    <property type="match status" value="1"/>
</dbReference>
<dbReference type="PANTHER" id="PTHR43439">
    <property type="entry name" value="PHENYLACETATE-COENZYME A LIGASE"/>
    <property type="match status" value="1"/>
</dbReference>
<dbReference type="RefSeq" id="XP_007387790.1">
    <property type="nucleotide sequence ID" value="XM_007387728.1"/>
</dbReference>
<dbReference type="HOGENOM" id="CLU_002220_1_0_1"/>
<dbReference type="Gene3D" id="3.40.50.12780">
    <property type="entry name" value="N-terminal domain of ligase-like"/>
    <property type="match status" value="1"/>
</dbReference>
<dbReference type="InterPro" id="IPR009081">
    <property type="entry name" value="PP-bd_ACP"/>
</dbReference>